<dbReference type="AlphaFoldDB" id="A0A127A3W8"/>
<feature type="domain" description="Flavodoxin-like" evidence="1">
    <location>
        <begin position="3"/>
        <end position="172"/>
    </location>
</feature>
<dbReference type="Pfam" id="PF12724">
    <property type="entry name" value="Flavodoxin_5"/>
    <property type="match status" value="1"/>
</dbReference>
<dbReference type="GO" id="GO:0070819">
    <property type="term" value="F:menaquinone-dependent protoporphyrinogen oxidase activity"/>
    <property type="evidence" value="ECO:0007669"/>
    <property type="project" value="TreeGrafter"/>
</dbReference>
<dbReference type="PROSITE" id="PS50902">
    <property type="entry name" value="FLAVODOXIN_LIKE"/>
    <property type="match status" value="1"/>
</dbReference>
<keyword evidence="3" id="KW-1185">Reference proteome</keyword>
<proteinExistence type="predicted"/>
<dbReference type="PANTHER" id="PTHR38030">
    <property type="entry name" value="PROTOPORPHYRINOGEN IX DEHYDROGENASE [MENAQUINONE]"/>
    <property type="match status" value="1"/>
</dbReference>
<dbReference type="GO" id="GO:0010181">
    <property type="term" value="F:FMN binding"/>
    <property type="evidence" value="ECO:0007669"/>
    <property type="project" value="InterPro"/>
</dbReference>
<sequence length="178" mass="19745">MNVLIAYASKHGATQGIAERIGSTLTAEGFPVTVRPVEEVDDVTHYDAVVLGSAAYALHWMHAATAFAKRHHRDLAERPVWLFASGPLGEDTVDKEGRDVRESSEPREFDKFADELNVRGDHVFFGKWDPESEPVGLMEKIMEHLPGNPRGSLPAGDFRDWDEVEAWAHGIAEELRAG</sequence>
<organism evidence="2 3">
    <name type="scientific">Sinomonas atrocyanea</name>
    <dbReference type="NCBI Taxonomy" id="37927"/>
    <lineage>
        <taxon>Bacteria</taxon>
        <taxon>Bacillati</taxon>
        <taxon>Actinomycetota</taxon>
        <taxon>Actinomycetes</taxon>
        <taxon>Micrococcales</taxon>
        <taxon>Micrococcaceae</taxon>
        <taxon>Sinomonas</taxon>
    </lineage>
</organism>
<dbReference type="EMBL" id="CP014518">
    <property type="protein sequence ID" value="AMM34150.1"/>
    <property type="molecule type" value="Genomic_DNA"/>
</dbReference>
<dbReference type="Proteomes" id="UP000070134">
    <property type="component" value="Chromosome"/>
</dbReference>
<accession>A0A127A3W8</accession>
<evidence type="ECO:0000313" key="2">
    <source>
        <dbReference type="EMBL" id="AMM34150.1"/>
    </source>
</evidence>
<gene>
    <name evidence="2" type="ORF">SA2016_3490</name>
</gene>
<dbReference type="InterPro" id="IPR026816">
    <property type="entry name" value="Flavodoxin_dom"/>
</dbReference>
<evidence type="ECO:0000313" key="3">
    <source>
        <dbReference type="Proteomes" id="UP000070134"/>
    </source>
</evidence>
<dbReference type="GO" id="GO:0006783">
    <property type="term" value="P:heme biosynthetic process"/>
    <property type="evidence" value="ECO:0007669"/>
    <property type="project" value="TreeGrafter"/>
</dbReference>
<evidence type="ECO:0000259" key="1">
    <source>
        <dbReference type="PROSITE" id="PS50902"/>
    </source>
</evidence>
<protein>
    <submittedName>
        <fullName evidence="2">Flavodoxin</fullName>
    </submittedName>
</protein>
<dbReference type="InterPro" id="IPR052200">
    <property type="entry name" value="Protoporphyrinogen_IX_DH"/>
</dbReference>
<dbReference type="Gene3D" id="3.40.50.360">
    <property type="match status" value="1"/>
</dbReference>
<dbReference type="OrthoDB" id="129384at2"/>
<dbReference type="InterPro" id="IPR008254">
    <property type="entry name" value="Flavodoxin/NO_synth"/>
</dbReference>
<dbReference type="SUPFAM" id="SSF52218">
    <property type="entry name" value="Flavoproteins"/>
    <property type="match status" value="1"/>
</dbReference>
<dbReference type="STRING" id="37927.SA2016_3490"/>
<dbReference type="PANTHER" id="PTHR38030:SF2">
    <property type="entry name" value="PROTOPORPHYRINOGEN IX DEHYDROGENASE [QUINONE]"/>
    <property type="match status" value="1"/>
</dbReference>
<dbReference type="KEGG" id="satk:SA2016_3490"/>
<name>A0A127A3W8_9MICC</name>
<dbReference type="InterPro" id="IPR029039">
    <property type="entry name" value="Flavoprotein-like_sf"/>
</dbReference>
<reference evidence="2 3" key="1">
    <citation type="submission" date="2016-02" db="EMBL/GenBank/DDBJ databases">
        <title>Complete genome of Sinomonas atrocyanea KCTC 3377.</title>
        <authorList>
            <person name="Kim K.M."/>
        </authorList>
    </citation>
    <scope>NUCLEOTIDE SEQUENCE [LARGE SCALE GENOMIC DNA]</scope>
    <source>
        <strain evidence="2 3">KCTC 3377</strain>
    </source>
</reference>
<dbReference type="RefSeq" id="WP_066500483.1">
    <property type="nucleotide sequence ID" value="NZ_BJMO01000038.1"/>
</dbReference>